<evidence type="ECO:0000313" key="2">
    <source>
        <dbReference type="EMBL" id="KAK3939715.1"/>
    </source>
</evidence>
<proteinExistence type="predicted"/>
<reference evidence="3" key="1">
    <citation type="journal article" date="2023" name="Mol. Phylogenet. Evol.">
        <title>Genome-scale phylogeny and comparative genomics of the fungal order Sordariales.</title>
        <authorList>
            <person name="Hensen N."/>
            <person name="Bonometti L."/>
            <person name="Westerberg I."/>
            <person name="Brannstrom I.O."/>
            <person name="Guillou S."/>
            <person name="Cros-Aarteil S."/>
            <person name="Calhoun S."/>
            <person name="Haridas S."/>
            <person name="Kuo A."/>
            <person name="Mondo S."/>
            <person name="Pangilinan J."/>
            <person name="Riley R."/>
            <person name="LaButti K."/>
            <person name="Andreopoulos B."/>
            <person name="Lipzen A."/>
            <person name="Chen C."/>
            <person name="Yan M."/>
            <person name="Daum C."/>
            <person name="Ng V."/>
            <person name="Clum A."/>
            <person name="Steindorff A."/>
            <person name="Ohm R.A."/>
            <person name="Martin F."/>
            <person name="Silar P."/>
            <person name="Natvig D.O."/>
            <person name="Lalanne C."/>
            <person name="Gautier V."/>
            <person name="Ament-Velasquez S.L."/>
            <person name="Kruys A."/>
            <person name="Hutchinson M.I."/>
            <person name="Powell A.J."/>
            <person name="Barry K."/>
            <person name="Miller A.N."/>
            <person name="Grigoriev I.V."/>
            <person name="Debuchy R."/>
            <person name="Gladieux P."/>
            <person name="Hiltunen Thoren M."/>
            <person name="Johannesson H."/>
        </authorList>
    </citation>
    <scope>NUCLEOTIDE SEQUENCE [LARGE SCALE GENOMIC DNA]</scope>
    <source>
        <strain evidence="3">CBS 340.73</strain>
    </source>
</reference>
<dbReference type="AlphaFoldDB" id="A0AAN6N5T1"/>
<keyword evidence="3" id="KW-1185">Reference proteome</keyword>
<evidence type="ECO:0000313" key="3">
    <source>
        <dbReference type="Proteomes" id="UP001303473"/>
    </source>
</evidence>
<dbReference type="Proteomes" id="UP001303473">
    <property type="component" value="Unassembled WGS sequence"/>
</dbReference>
<evidence type="ECO:0000256" key="1">
    <source>
        <dbReference type="SAM" id="MobiDB-lite"/>
    </source>
</evidence>
<name>A0AAN6N5T1_9PEZI</name>
<organism evidence="2 3">
    <name type="scientific">Diplogelasinospora grovesii</name>
    <dbReference type="NCBI Taxonomy" id="303347"/>
    <lineage>
        <taxon>Eukaryota</taxon>
        <taxon>Fungi</taxon>
        <taxon>Dikarya</taxon>
        <taxon>Ascomycota</taxon>
        <taxon>Pezizomycotina</taxon>
        <taxon>Sordariomycetes</taxon>
        <taxon>Sordariomycetidae</taxon>
        <taxon>Sordariales</taxon>
        <taxon>Diplogelasinosporaceae</taxon>
        <taxon>Diplogelasinospora</taxon>
    </lineage>
</organism>
<feature type="region of interest" description="Disordered" evidence="1">
    <location>
        <begin position="1"/>
        <end position="150"/>
    </location>
</feature>
<feature type="compositionally biased region" description="Basic and acidic residues" evidence="1">
    <location>
        <begin position="88"/>
        <end position="98"/>
    </location>
</feature>
<sequence>MEVMIHGYHESKPRRAYQSVKAIAKDQDQQGSDHDPYPTTSRNVPDRRTEIVEGDTSQAERQVAEGHGQDDSHGLQRGDEAEGYEEAQAARRGPDSHRSITHLPITVHDMTDRDLNATPQNEPAADTSDRISTGINQAPKPRDHLEDEQRDLDRDHRGMQKLFPPPDLAADTKRLITKTCQTALMAGLVSVGILASFGLGSGVNAGKVVCEPGS</sequence>
<comment type="caution">
    <text evidence="2">The sequence shown here is derived from an EMBL/GenBank/DDBJ whole genome shotgun (WGS) entry which is preliminary data.</text>
</comment>
<accession>A0AAN6N5T1</accession>
<feature type="compositionally biased region" description="Basic and acidic residues" evidence="1">
    <location>
        <begin position="140"/>
        <end position="150"/>
    </location>
</feature>
<dbReference type="EMBL" id="MU853806">
    <property type="protein sequence ID" value="KAK3939715.1"/>
    <property type="molecule type" value="Genomic_DNA"/>
</dbReference>
<gene>
    <name evidence="2" type="ORF">QBC46DRAFT_436852</name>
</gene>
<protein>
    <submittedName>
        <fullName evidence="2">Uncharacterized protein</fullName>
    </submittedName>
</protein>
<feature type="compositionally biased region" description="Basic and acidic residues" evidence="1">
    <location>
        <begin position="23"/>
        <end position="36"/>
    </location>
</feature>
<feature type="compositionally biased region" description="Basic and acidic residues" evidence="1">
    <location>
        <begin position="62"/>
        <end position="80"/>
    </location>
</feature>